<keyword evidence="3" id="KW-1185">Reference proteome</keyword>
<protein>
    <submittedName>
        <fullName evidence="2">Uncharacterized protein</fullName>
    </submittedName>
</protein>
<sequence length="456" mass="50119">MSVYVSVKKGGGGSTVEAALHSLVRWDKKAWVSRRGNSMSWTMLRLEQNDREGAGGLRVRGRGHSTVGCHVGPAERLVSCVRARRRLVARADSWGSRSLVCSGGGGETGGGRKDTRRGAVSYAPGNSAPINEHFTIVRPNHVQFTQKVSDFTSRQQQIKELHRLRQAVARTGREPTLTREGVGGATSTRPSPRQTRSLLRRAHPFPSPCSRWDDAVLRGDGDEGRRGWSSAGMKGRGEMGDPRENPPTSSIVRHDSHMRGSGDDPRRESNPVLLGAHGDYEEVVSTCSTNITEANRVRLQAGSLRIFASGILPDDASGRRVFSGISCFPVYSFRRCSIFTSLYPRRGDCEHLLGKHGDDEEVADDADEKDDTVDAGHGVVGGGAGRLELQPVAVHLVQEVDGEPASRLPGRHRPRQQELLQSGVPVFIWRRYAFAWQCHSHFFTKTVIYQSIFPKC</sequence>
<name>A0ABQ9GG57_9NEOP</name>
<evidence type="ECO:0000313" key="2">
    <source>
        <dbReference type="EMBL" id="KAJ8870404.1"/>
    </source>
</evidence>
<gene>
    <name evidence="2" type="ORF">PR048_029425</name>
</gene>
<feature type="region of interest" description="Disordered" evidence="1">
    <location>
        <begin position="172"/>
        <end position="270"/>
    </location>
</feature>
<dbReference type="Proteomes" id="UP001159363">
    <property type="component" value="Chromosome 12"/>
</dbReference>
<comment type="caution">
    <text evidence="2">The sequence shown here is derived from an EMBL/GenBank/DDBJ whole genome shotgun (WGS) entry which is preliminary data.</text>
</comment>
<evidence type="ECO:0000256" key="1">
    <source>
        <dbReference type="SAM" id="MobiDB-lite"/>
    </source>
</evidence>
<feature type="compositionally biased region" description="Polar residues" evidence="1">
    <location>
        <begin position="185"/>
        <end position="197"/>
    </location>
</feature>
<accession>A0ABQ9GG57</accession>
<organism evidence="2 3">
    <name type="scientific">Dryococelus australis</name>
    <dbReference type="NCBI Taxonomy" id="614101"/>
    <lineage>
        <taxon>Eukaryota</taxon>
        <taxon>Metazoa</taxon>
        <taxon>Ecdysozoa</taxon>
        <taxon>Arthropoda</taxon>
        <taxon>Hexapoda</taxon>
        <taxon>Insecta</taxon>
        <taxon>Pterygota</taxon>
        <taxon>Neoptera</taxon>
        <taxon>Polyneoptera</taxon>
        <taxon>Phasmatodea</taxon>
        <taxon>Verophasmatodea</taxon>
        <taxon>Anareolatae</taxon>
        <taxon>Phasmatidae</taxon>
        <taxon>Eurycanthinae</taxon>
        <taxon>Dryococelus</taxon>
    </lineage>
</organism>
<feature type="compositionally biased region" description="Basic and acidic residues" evidence="1">
    <location>
        <begin position="235"/>
        <end position="244"/>
    </location>
</feature>
<feature type="compositionally biased region" description="Basic and acidic residues" evidence="1">
    <location>
        <begin position="252"/>
        <end position="269"/>
    </location>
</feature>
<reference evidence="2 3" key="1">
    <citation type="submission" date="2023-02" db="EMBL/GenBank/DDBJ databases">
        <title>LHISI_Scaffold_Assembly.</title>
        <authorList>
            <person name="Stuart O.P."/>
            <person name="Cleave R."/>
            <person name="Magrath M.J.L."/>
            <person name="Mikheyev A.S."/>
        </authorList>
    </citation>
    <scope>NUCLEOTIDE SEQUENCE [LARGE SCALE GENOMIC DNA]</scope>
    <source>
        <strain evidence="2">Daus_M_001</strain>
        <tissue evidence="2">Leg muscle</tissue>
    </source>
</reference>
<evidence type="ECO:0000313" key="3">
    <source>
        <dbReference type="Proteomes" id="UP001159363"/>
    </source>
</evidence>
<dbReference type="EMBL" id="JARBHB010000013">
    <property type="protein sequence ID" value="KAJ8870404.1"/>
    <property type="molecule type" value="Genomic_DNA"/>
</dbReference>
<proteinExistence type="predicted"/>
<feature type="compositionally biased region" description="Basic and acidic residues" evidence="1">
    <location>
        <begin position="211"/>
        <end position="226"/>
    </location>
</feature>